<keyword evidence="2" id="KW-1185">Reference proteome</keyword>
<dbReference type="EMBL" id="FQUQ01000001">
    <property type="protein sequence ID" value="SHE45788.1"/>
    <property type="molecule type" value="Genomic_DNA"/>
</dbReference>
<dbReference type="AlphaFoldDB" id="A0A1M4TMW8"/>
<sequence length="381" mass="44530">MYVLPGVAGMEITFKKYYDTLPESRLNRRYKKIDIALKAPEFSEHFDKGEQKEYKHKFKIEAQFTNISEVQLGQILIDKYLEAAQIITAKLKKEDLFDHEDFNKVLLSIKEKINSDFLENLNTTQKTEVKDDTLARANKLRTERQITNKPKNKLIRDLRVYYDGLPNKALYPYDYIYSEIFLNLLVRAGLMCPVYDHLYIQVAKTMDEALKSSFSIENWYVNGLSVIDFDQYQTLSNKEKENVVFQMILAGLKDIATIDNLDQNVIDKVAHQITKQGTDTELHFKTVENDHYTLNITYFSRSMEEECPVFFNLTDKSQNLTKRHQIGKARNSQLRLWLQKITLSNKKIKIQSSDSVRGQVWLKGKSSVLEFEIAELMKSEE</sequence>
<dbReference type="STRING" id="288992.SAMN04488522_101251"/>
<dbReference type="Proteomes" id="UP000184287">
    <property type="component" value="Unassembled WGS sequence"/>
</dbReference>
<name>A0A1M4TMW8_9SPHI</name>
<accession>A0A1M4TMW8</accession>
<gene>
    <name evidence="1" type="ORF">SAMN04488522_101251</name>
</gene>
<organism evidence="1 2">
    <name type="scientific">Pedobacter caeni</name>
    <dbReference type="NCBI Taxonomy" id="288992"/>
    <lineage>
        <taxon>Bacteria</taxon>
        <taxon>Pseudomonadati</taxon>
        <taxon>Bacteroidota</taxon>
        <taxon>Sphingobacteriia</taxon>
        <taxon>Sphingobacteriales</taxon>
        <taxon>Sphingobacteriaceae</taxon>
        <taxon>Pedobacter</taxon>
    </lineage>
</organism>
<proteinExistence type="predicted"/>
<evidence type="ECO:0000313" key="2">
    <source>
        <dbReference type="Proteomes" id="UP000184287"/>
    </source>
</evidence>
<evidence type="ECO:0000313" key="1">
    <source>
        <dbReference type="EMBL" id="SHE45788.1"/>
    </source>
</evidence>
<protein>
    <submittedName>
        <fullName evidence="1">Uncharacterized protein</fullName>
    </submittedName>
</protein>
<reference evidence="2" key="1">
    <citation type="submission" date="2016-11" db="EMBL/GenBank/DDBJ databases">
        <authorList>
            <person name="Varghese N."/>
            <person name="Submissions S."/>
        </authorList>
    </citation>
    <scope>NUCLEOTIDE SEQUENCE [LARGE SCALE GENOMIC DNA]</scope>
    <source>
        <strain evidence="2">DSM 16990</strain>
    </source>
</reference>